<gene>
    <name evidence="2" type="ORF">PAHAL_7G260400</name>
</gene>
<evidence type="ECO:0000256" key="1">
    <source>
        <dbReference type="SAM" id="MobiDB-lite"/>
    </source>
</evidence>
<evidence type="ECO:0000313" key="2">
    <source>
        <dbReference type="EMBL" id="PAN39977.2"/>
    </source>
</evidence>
<dbReference type="Gramene" id="PAN39977">
    <property type="protein sequence ID" value="PAN39977"/>
    <property type="gene ID" value="PAHAL_7G260400"/>
</dbReference>
<proteinExistence type="predicted"/>
<dbReference type="Proteomes" id="UP000243499">
    <property type="component" value="Chromosome 7"/>
</dbReference>
<feature type="region of interest" description="Disordered" evidence="1">
    <location>
        <begin position="1"/>
        <end position="44"/>
    </location>
</feature>
<dbReference type="EMBL" id="CM008052">
    <property type="protein sequence ID" value="PAN39977.2"/>
    <property type="molecule type" value="Genomic_DNA"/>
</dbReference>
<reference evidence="2" key="1">
    <citation type="submission" date="2018-04" db="EMBL/GenBank/DDBJ databases">
        <title>WGS assembly of Panicum hallii.</title>
        <authorList>
            <person name="Lovell J."/>
            <person name="Jenkins J."/>
            <person name="Lowry D."/>
            <person name="Mamidi S."/>
            <person name="Sreedasyam A."/>
            <person name="Weng X."/>
            <person name="Barry K."/>
            <person name="Bonette J."/>
            <person name="Campitelli B."/>
            <person name="Daum C."/>
            <person name="Gordon S."/>
            <person name="Gould B."/>
            <person name="Lipzen A."/>
            <person name="Macqueen A."/>
            <person name="Palacio-Mejia J."/>
            <person name="Plott C."/>
            <person name="Shakirov E."/>
            <person name="Shu S."/>
            <person name="Yoshinaga Y."/>
            <person name="Zane M."/>
            <person name="Rokhsar D."/>
            <person name="Grimwood J."/>
            <person name="Schmutz J."/>
            <person name="Juenger T."/>
        </authorList>
    </citation>
    <scope>NUCLEOTIDE SEQUENCE [LARGE SCALE GENOMIC DNA]</scope>
    <source>
        <strain evidence="2">FIL2</strain>
    </source>
</reference>
<accession>A0A2S3IA39</accession>
<protein>
    <submittedName>
        <fullName evidence="2">Uncharacterized protein</fullName>
    </submittedName>
</protein>
<organism evidence="2">
    <name type="scientific">Panicum hallii</name>
    <dbReference type="NCBI Taxonomy" id="206008"/>
    <lineage>
        <taxon>Eukaryota</taxon>
        <taxon>Viridiplantae</taxon>
        <taxon>Streptophyta</taxon>
        <taxon>Embryophyta</taxon>
        <taxon>Tracheophyta</taxon>
        <taxon>Spermatophyta</taxon>
        <taxon>Magnoliopsida</taxon>
        <taxon>Liliopsida</taxon>
        <taxon>Poales</taxon>
        <taxon>Poaceae</taxon>
        <taxon>PACMAD clade</taxon>
        <taxon>Panicoideae</taxon>
        <taxon>Panicodae</taxon>
        <taxon>Paniceae</taxon>
        <taxon>Panicinae</taxon>
        <taxon>Panicum</taxon>
        <taxon>Panicum sect. Panicum</taxon>
    </lineage>
</organism>
<dbReference type="AlphaFoldDB" id="A0A2S3IA39"/>
<feature type="compositionally biased region" description="Basic residues" evidence="1">
    <location>
        <begin position="13"/>
        <end position="35"/>
    </location>
</feature>
<sequence>MVSENPGHTTDRPRRHARIQVPRRRGPGRISRTRHANASPPQPQVFGADSTCLFFLPRLRLRLRLPTLRSASINTTLPAGLLPARLLSCPAARQQAAACAIAHLRPAAAVLPPPRICPRPRKSPCASSHIRVSDLCSLALRACHLPADAHQKVLGCRFGASVQAVCRSCLLMFI</sequence>
<name>A0A2S3IA39_9POAL</name>